<dbReference type="AlphaFoldDB" id="A0A2N0RTD0"/>
<comment type="caution">
    <text evidence="1">The sequence shown here is derived from an EMBL/GenBank/DDBJ whole genome shotgun (WGS) entry which is preliminary data.</text>
</comment>
<dbReference type="PANTHER" id="PTHR31424:SF5">
    <property type="entry name" value="APPLE DOMAIN-CONTAINING PROTEIN"/>
    <property type="match status" value="1"/>
</dbReference>
<gene>
    <name evidence="1" type="ORF">RhiirA1_441663</name>
</gene>
<dbReference type="EMBL" id="LLXH01000455">
    <property type="protein sequence ID" value="PKC66554.1"/>
    <property type="molecule type" value="Genomic_DNA"/>
</dbReference>
<evidence type="ECO:0000313" key="1">
    <source>
        <dbReference type="EMBL" id="PKC66554.1"/>
    </source>
</evidence>
<dbReference type="PANTHER" id="PTHR31424">
    <property type="entry name" value="PROTEIN CBG23806"/>
    <property type="match status" value="1"/>
</dbReference>
<dbReference type="VEuPathDB" id="FungiDB:RhiirA1_441663"/>
<proteinExistence type="predicted"/>
<sequence length="750" mass="87724">MPKIKTKKTCENIPKEITEYPKTDVILYTDGRRSYHYRVKKEGLYLQPPILAYSQGKNKYKIPDSYCVETTWGRGNNKQTVECSINYIREKPFFKVMYGLNFSEDVCSNTSPTAAANAVIRKLFPNNEKTLMSGIHLFGIHLETLKQARESKRESNSNIQLKQIKPIEHCGKSMIYKRQRKFGDQLKEQVQIEGAKIYGKDQVILKQISYNVKHMGFQIAYGSKDDRETEKKVTSIVQVIDQNFLSREGYRALAAVEPDLEREWIVSEQRLKITKNMNQKIAISLINIPIIPTLDELDFAESSYIFGEGIIEIKNITNGGHRSAKDILTYIIPALILKGVLDISNPIIHLRISGDGRNVGRKIKQVMITMAILNDEQNIHKPDHHYTTILFPGIESYELLEVMMSPFIQELNDLKNYGLKINNIIWKFELYFSSDWKFLSICLGFNAANSNYFCPWCQISKHDQINNQTNWKISKKMEKINEYPGHSKKPLFNMISLDHWIPDELHIMLRIFDRLWSLVLSELKDVDQFDNICRNEIVQEMNRIGVHFQFWKENGSNTWNYTSLMGNDKLKVLKDFDLGRILPPSRAKKIRELWDRFNLIYSNLKLKDYDPHQFQFEAEDWLELFLTPDRVIPNSNRIEKGLYSPSAITPYIHVLVYHISEFMEIHKQWGVKAFSCAPVEKKNHQQVTYFFRQSFKGGGRILWTLIWTLKSQVGKKHFALRYRPYWKAPEVIVGREYIFVSNIYSIAMLM</sequence>
<name>A0A2N0RTD0_9GLOM</name>
<accession>A0A2N0RTD0</accession>
<dbReference type="VEuPathDB" id="FungiDB:RhiirFUN_018910"/>
<dbReference type="Proteomes" id="UP000232688">
    <property type="component" value="Unassembled WGS sequence"/>
</dbReference>
<dbReference type="VEuPathDB" id="FungiDB:FUN_020063"/>
<reference evidence="1 2" key="1">
    <citation type="submission" date="2017-10" db="EMBL/GenBank/DDBJ databases">
        <title>Extensive intraspecific genome diversity in a model arbuscular mycorrhizal fungus.</title>
        <authorList>
            <person name="Chen E.C.H."/>
            <person name="Morin E."/>
            <person name="Baudet D."/>
            <person name="Noel J."/>
            <person name="Ndikumana S."/>
            <person name="Charron P."/>
            <person name="St-Onge C."/>
            <person name="Giorgi J."/>
            <person name="Grigoriev I.V."/>
            <person name="Roux C."/>
            <person name="Martin F.M."/>
            <person name="Corradi N."/>
        </authorList>
    </citation>
    <scope>NUCLEOTIDE SEQUENCE [LARGE SCALE GENOMIC DNA]</scope>
    <source>
        <strain evidence="1 2">A1</strain>
    </source>
</reference>
<protein>
    <submittedName>
        <fullName evidence="1">Uncharacterized protein</fullName>
    </submittedName>
</protein>
<evidence type="ECO:0000313" key="2">
    <source>
        <dbReference type="Proteomes" id="UP000232688"/>
    </source>
</evidence>
<organism evidence="1 2">
    <name type="scientific">Rhizophagus irregularis</name>
    <dbReference type="NCBI Taxonomy" id="588596"/>
    <lineage>
        <taxon>Eukaryota</taxon>
        <taxon>Fungi</taxon>
        <taxon>Fungi incertae sedis</taxon>
        <taxon>Mucoromycota</taxon>
        <taxon>Glomeromycotina</taxon>
        <taxon>Glomeromycetes</taxon>
        <taxon>Glomerales</taxon>
        <taxon>Glomeraceae</taxon>
        <taxon>Rhizophagus</taxon>
    </lineage>
</organism>
<reference evidence="1 2" key="2">
    <citation type="submission" date="2017-10" db="EMBL/GenBank/DDBJ databases">
        <title>Genome analyses suggest a sexual origin of heterokaryosis in a supposedly ancient asexual fungus.</title>
        <authorList>
            <person name="Corradi N."/>
            <person name="Sedzielewska K."/>
            <person name="Noel J."/>
            <person name="Charron P."/>
            <person name="Farinelli L."/>
            <person name="Marton T."/>
            <person name="Kruger M."/>
            <person name="Pelin A."/>
            <person name="Brachmann A."/>
            <person name="Corradi N."/>
        </authorList>
    </citation>
    <scope>NUCLEOTIDE SEQUENCE [LARGE SCALE GENOMIC DNA]</scope>
    <source>
        <strain evidence="1 2">A1</strain>
    </source>
</reference>